<name>A0A3Q9EZF0_9ACTN</name>
<dbReference type="AlphaFoldDB" id="A0A3Q9EZF0"/>
<protein>
    <submittedName>
        <fullName evidence="2">Uncharacterized protein</fullName>
    </submittedName>
</protein>
<dbReference type="Proteomes" id="UP000280298">
    <property type="component" value="Chromosome"/>
</dbReference>
<feature type="transmembrane region" description="Helical" evidence="1">
    <location>
        <begin position="27"/>
        <end position="53"/>
    </location>
</feature>
<keyword evidence="1" id="KW-0472">Membrane</keyword>
<gene>
    <name evidence="2" type="ORF">EJ357_42525</name>
</gene>
<keyword evidence="1" id="KW-0812">Transmembrane</keyword>
<evidence type="ECO:0000313" key="3">
    <source>
        <dbReference type="Proteomes" id="UP000280298"/>
    </source>
</evidence>
<dbReference type="InterPro" id="IPR045713">
    <property type="entry name" value="DUF6069"/>
</dbReference>
<keyword evidence="3" id="KW-1185">Reference proteome</keyword>
<dbReference type="KEGG" id="scya:EJ357_42525"/>
<dbReference type="RefSeq" id="WP_126397418.1">
    <property type="nucleotide sequence ID" value="NZ_CP034539.1"/>
</dbReference>
<feature type="transmembrane region" description="Helical" evidence="1">
    <location>
        <begin position="122"/>
        <end position="143"/>
    </location>
</feature>
<feature type="transmembrane region" description="Helical" evidence="1">
    <location>
        <begin position="99"/>
        <end position="116"/>
    </location>
</feature>
<proteinExistence type="predicted"/>
<reference evidence="2 3" key="1">
    <citation type="journal article" date="2019" name="Int. J. Syst. Evol. Microbiol.">
        <title>Streptomyces cyaneochromogenes sp. nov., a blue pigment-producing actinomycete from manganese-contaminated soil.</title>
        <authorList>
            <person name="Tang X."/>
            <person name="Zhao J."/>
            <person name="Li K."/>
            <person name="Chen Z."/>
            <person name="Sun Y."/>
            <person name="Gao J."/>
        </authorList>
    </citation>
    <scope>NUCLEOTIDE SEQUENCE [LARGE SCALE GENOMIC DNA]</scope>
    <source>
        <strain evidence="2 3">MK-45</strain>
    </source>
</reference>
<evidence type="ECO:0000256" key="1">
    <source>
        <dbReference type="SAM" id="Phobius"/>
    </source>
</evidence>
<evidence type="ECO:0000313" key="2">
    <source>
        <dbReference type="EMBL" id="AZQ39289.1"/>
    </source>
</evidence>
<dbReference type="Pfam" id="PF19545">
    <property type="entry name" value="DUF6069"/>
    <property type="match status" value="1"/>
</dbReference>
<sequence>MNSMKDTEVVADPASGRTSRTHRFRGLAGTGFIATLAAMTATTLAAALALAVGVDFEVPDGGETIPLSGFAVVTGFFSVVGIVMALALLRWSDHPAKRFMWTAVSLTAISLVPPLLSGANTATTTALLGLHLVPATVMIPTLARSLRTRTD</sequence>
<organism evidence="2 3">
    <name type="scientific">Streptomyces cyaneochromogenes</name>
    <dbReference type="NCBI Taxonomy" id="2496836"/>
    <lineage>
        <taxon>Bacteria</taxon>
        <taxon>Bacillati</taxon>
        <taxon>Actinomycetota</taxon>
        <taxon>Actinomycetes</taxon>
        <taxon>Kitasatosporales</taxon>
        <taxon>Streptomycetaceae</taxon>
        <taxon>Streptomyces</taxon>
    </lineage>
</organism>
<feature type="transmembrane region" description="Helical" evidence="1">
    <location>
        <begin position="65"/>
        <end position="87"/>
    </location>
</feature>
<keyword evidence="1" id="KW-1133">Transmembrane helix</keyword>
<accession>A0A3Q9EZF0</accession>
<dbReference type="OrthoDB" id="4775254at2"/>
<dbReference type="EMBL" id="CP034539">
    <property type="protein sequence ID" value="AZQ39289.1"/>
    <property type="molecule type" value="Genomic_DNA"/>
</dbReference>